<accession>A0AAD3P4H9</accession>
<dbReference type="AlphaFoldDB" id="A0AAD3P4H9"/>
<evidence type="ECO:0000313" key="1">
    <source>
        <dbReference type="EMBL" id="GMG99415.1"/>
    </source>
</evidence>
<keyword evidence="2" id="KW-1185">Reference proteome</keyword>
<proteinExistence type="predicted"/>
<dbReference type="EMBL" id="BSYO01000001">
    <property type="protein sequence ID" value="GMG99415.1"/>
    <property type="molecule type" value="Genomic_DNA"/>
</dbReference>
<reference evidence="1" key="1">
    <citation type="submission" date="2023-05" db="EMBL/GenBank/DDBJ databases">
        <title>Nepenthes gracilis genome sequencing.</title>
        <authorList>
            <person name="Fukushima K."/>
        </authorList>
    </citation>
    <scope>NUCLEOTIDE SEQUENCE</scope>
    <source>
        <strain evidence="1">SING2019-196</strain>
    </source>
</reference>
<name>A0AAD3P4H9_NEPGR</name>
<organism evidence="1 2">
    <name type="scientific">Nepenthes gracilis</name>
    <name type="common">Slender pitcher plant</name>
    <dbReference type="NCBI Taxonomy" id="150966"/>
    <lineage>
        <taxon>Eukaryota</taxon>
        <taxon>Viridiplantae</taxon>
        <taxon>Streptophyta</taxon>
        <taxon>Embryophyta</taxon>
        <taxon>Tracheophyta</taxon>
        <taxon>Spermatophyta</taxon>
        <taxon>Magnoliopsida</taxon>
        <taxon>eudicotyledons</taxon>
        <taxon>Gunneridae</taxon>
        <taxon>Pentapetalae</taxon>
        <taxon>Caryophyllales</taxon>
        <taxon>Nepenthaceae</taxon>
        <taxon>Nepenthes</taxon>
    </lineage>
</organism>
<sequence length="68" mass="7613">MRKAEKISGVLLRKVVRDLPRASNGSSERSPESLGGKLREISGELLREAVRDLWIAYEGSCERSPKMI</sequence>
<dbReference type="Proteomes" id="UP001279734">
    <property type="component" value="Unassembled WGS sequence"/>
</dbReference>
<evidence type="ECO:0000313" key="2">
    <source>
        <dbReference type="Proteomes" id="UP001279734"/>
    </source>
</evidence>
<gene>
    <name evidence="1" type="ORF">Nepgr_001255</name>
</gene>
<protein>
    <submittedName>
        <fullName evidence="1">Uncharacterized protein</fullName>
    </submittedName>
</protein>
<comment type="caution">
    <text evidence="1">The sequence shown here is derived from an EMBL/GenBank/DDBJ whole genome shotgun (WGS) entry which is preliminary data.</text>
</comment>